<dbReference type="Proteomes" id="UP000111445">
    <property type="component" value="Segment"/>
</dbReference>
<keyword evidence="14" id="KW-0426">Late protein</keyword>
<keyword evidence="16" id="KW-1160">Virus entry into host cell</keyword>
<proteinExistence type="inferred from homology"/>
<evidence type="ECO:0000256" key="4">
    <source>
        <dbReference type="ARBA" id="ARBA00018091"/>
    </source>
</evidence>
<keyword evidence="23" id="KW-1185">Reference proteome</keyword>
<protein>
    <recommendedName>
        <fullName evidence="4">Capsid protein</fullName>
    </recommendedName>
    <alternativeName>
        <fullName evidence="18">CA1</fullName>
    </alternativeName>
    <alternativeName>
        <fullName evidence="19">Coat protein</fullName>
    </alternativeName>
</protein>
<evidence type="ECO:0000256" key="5">
    <source>
        <dbReference type="ARBA" id="ARBA00022431"/>
    </source>
</evidence>
<keyword evidence="13" id="KW-1164">Virus endocytosis by host</keyword>
<keyword evidence="21" id="KW-0812">Transmembrane</keyword>
<keyword evidence="10" id="KW-1162">Viral penetration into host cytoplasm</keyword>
<evidence type="ECO:0000256" key="15">
    <source>
        <dbReference type="ARBA" id="ARBA00023125"/>
    </source>
</evidence>
<dbReference type="InterPro" id="IPR007291">
    <property type="entry name" value="Capsid_protein"/>
</dbReference>
<keyword evidence="12" id="KW-0946">Virion</keyword>
<keyword evidence="15" id="KW-0238">DNA-binding</keyword>
<keyword evidence="11" id="KW-1161">Viral attachment to host cell</keyword>
<dbReference type="GO" id="GO:0003677">
    <property type="term" value="F:DNA binding"/>
    <property type="evidence" value="ECO:0007669"/>
    <property type="project" value="UniProtKB-KW"/>
</dbReference>
<comment type="subunit">
    <text evidence="20">Homomultimer. Interacts with Rep; this interaction relocates Rep into the nucleus.</text>
</comment>
<evidence type="ECO:0000256" key="14">
    <source>
        <dbReference type="ARBA" id="ARBA00022921"/>
    </source>
</evidence>
<evidence type="ECO:0000256" key="9">
    <source>
        <dbReference type="ARBA" id="ARBA00022581"/>
    </source>
</evidence>
<evidence type="ECO:0000256" key="11">
    <source>
        <dbReference type="ARBA" id="ARBA00022804"/>
    </source>
</evidence>
<dbReference type="KEGG" id="vg:17603148"/>
<sequence>MVRYRRRARRPRGVFYSLGRRGWIRHRRRRRRRTWWGKFRHARRRSFSQRVKRRFHNPHPGTYLVRLPRPQTTLTIFFQGIVYFPTAKMYASRNQLADLNKITTCRVGLMNINFREFLLAALPLDAYSKLGGPIVGPQYVSGGGSSAGTHDETMWPFTARPVTNKQPGASPAEWWRWALLLMFPREPNMFFRQPQQPTLEQMGEIFGGWQLYRHIKTKVAIMAAQDGGAFSPVASLVSQNNYFWRRQERGTPKTGEPPMTGMIRRGTGSLESSKPADEYYIPANPPNPPDWPGESSAVIDTPYKIAAVRSKSYVYSNMLFPSFSALSALGAAWAFPPGRRSVGRGSFNRHTITGAGDPQGKKWLTLVPKKVEWITDDTMTQSEIDTTIATIYVAQGAPKASGYKFQTFQGPLVDDPLSVQPWAVMRVKSVWQLGNLRRPYPWDVNWYNQVADW</sequence>
<keyword evidence="8" id="KW-1048">Host nucleus</keyword>
<evidence type="ECO:0000256" key="7">
    <source>
        <dbReference type="ARBA" id="ARBA00022561"/>
    </source>
</evidence>
<evidence type="ECO:0000256" key="1">
    <source>
        <dbReference type="ARBA" id="ARBA00004147"/>
    </source>
</evidence>
<dbReference type="GO" id="GO:0075732">
    <property type="term" value="P:viral penetration into host nucleus"/>
    <property type="evidence" value="ECO:0007669"/>
    <property type="project" value="UniProtKB-KW"/>
</dbReference>
<evidence type="ECO:0000256" key="13">
    <source>
        <dbReference type="ARBA" id="ARBA00022890"/>
    </source>
</evidence>
<evidence type="ECO:0000256" key="10">
    <source>
        <dbReference type="ARBA" id="ARBA00022595"/>
    </source>
</evidence>
<dbReference type="GeneID" id="17603148"/>
<keyword evidence="9" id="KW-0945">Host-virus interaction</keyword>
<evidence type="ECO:0000256" key="16">
    <source>
        <dbReference type="ARBA" id="ARBA00023296"/>
    </source>
</evidence>
<dbReference type="GO" id="GO:0075509">
    <property type="term" value="P:endocytosis involved in viral entry into host cell"/>
    <property type="evidence" value="ECO:0007669"/>
    <property type="project" value="UniProtKB-KW"/>
</dbReference>
<evidence type="ECO:0000256" key="2">
    <source>
        <dbReference type="ARBA" id="ARBA00004328"/>
    </source>
</evidence>
<keyword evidence="7" id="KW-0167">Capsid protein</keyword>
<evidence type="ECO:0000313" key="22">
    <source>
        <dbReference type="EMBL" id="AGZ20418.1"/>
    </source>
</evidence>
<evidence type="ECO:0000256" key="3">
    <source>
        <dbReference type="ARBA" id="ARBA00010628"/>
    </source>
</evidence>
<name>U5U7Q9_9VIRU</name>
<accession>U5U7Q9</accession>
<evidence type="ECO:0000256" key="19">
    <source>
        <dbReference type="ARBA" id="ARBA00031336"/>
    </source>
</evidence>
<evidence type="ECO:0000256" key="6">
    <source>
        <dbReference type="ARBA" id="ARBA00022524"/>
    </source>
</evidence>
<keyword evidence="6" id="KW-1163">Viral penetration into host nucleus</keyword>
<dbReference type="OrthoDB" id="8599at10239"/>
<dbReference type="GO" id="GO:0019062">
    <property type="term" value="P:virion attachment to host cell"/>
    <property type="evidence" value="ECO:0007669"/>
    <property type="project" value="UniProtKB-KW"/>
</dbReference>
<dbReference type="EMBL" id="KF294862">
    <property type="protein sequence ID" value="AGZ20418.1"/>
    <property type="molecule type" value="Genomic_DNA"/>
</dbReference>
<dbReference type="GO" id="GO:0039615">
    <property type="term" value="C:T=1 icosahedral viral capsid"/>
    <property type="evidence" value="ECO:0007669"/>
    <property type="project" value="UniProtKB-KW"/>
</dbReference>
<dbReference type="RefSeq" id="YP_008798241.1">
    <property type="nucleotide sequence ID" value="NC_022789.1"/>
</dbReference>
<keyword evidence="5" id="KW-1140">T=1 icosahedral capsid protein</keyword>
<evidence type="ECO:0000256" key="17">
    <source>
        <dbReference type="ARBA" id="ARBA00025551"/>
    </source>
</evidence>
<evidence type="ECO:0000256" key="12">
    <source>
        <dbReference type="ARBA" id="ARBA00022844"/>
    </source>
</evidence>
<dbReference type="GO" id="GO:0042025">
    <property type="term" value="C:host cell nucleus"/>
    <property type="evidence" value="ECO:0007669"/>
    <property type="project" value="UniProtKB-SubCell"/>
</dbReference>
<feature type="transmembrane region" description="Helical" evidence="21">
    <location>
        <begin position="313"/>
        <end position="335"/>
    </location>
</feature>
<evidence type="ECO:0000256" key="20">
    <source>
        <dbReference type="ARBA" id="ARBA00046371"/>
    </source>
</evidence>
<keyword evidence="21" id="KW-1133">Transmembrane helix</keyword>
<keyword evidence="21" id="KW-0472">Membrane</keyword>
<evidence type="ECO:0000313" key="23">
    <source>
        <dbReference type="Proteomes" id="UP000111445"/>
    </source>
</evidence>
<dbReference type="GO" id="GO:0043657">
    <property type="term" value="C:host cell"/>
    <property type="evidence" value="ECO:0007669"/>
    <property type="project" value="GOC"/>
</dbReference>
<organism evidence="22 23">
    <name type="scientific">Gyrovirus Tu789</name>
    <dbReference type="NCBI Taxonomy" id="1415628"/>
    <lineage>
        <taxon>Viruses</taxon>
        <taxon>Monodnaviria</taxon>
        <taxon>Shotokuvirae</taxon>
        <taxon>Commensaviricota</taxon>
        <taxon>Cardeaviricetes</taxon>
        <taxon>Sanitavirales</taxon>
        <taxon>Anelloviridae</taxon>
        <taxon>Gyrovirus</taxon>
        <taxon>Gyrovirus homsa2</taxon>
    </lineage>
</organism>
<reference evidence="22 23" key="1">
    <citation type="journal article" date="2013" name="Virology">
        <title>Divergent gyroviruses in the feces of Tunisian children.</title>
        <authorList>
            <person name="Phan T.G."/>
            <person name="Vo N.P."/>
            <person name="Sdiri-Loulizi K."/>
            <person name="Aouni M."/>
            <person name="Pothier P."/>
            <person name="Ambert-Balay K."/>
            <person name="Deng X."/>
            <person name="Delwart E."/>
        </authorList>
    </citation>
    <scope>NUCLEOTIDE SEQUENCE [LARGE SCALE GENOMIC DNA]</scope>
    <source>
        <strain evidence="22">Tu789</strain>
    </source>
</reference>
<evidence type="ECO:0000256" key="18">
    <source>
        <dbReference type="ARBA" id="ARBA00030635"/>
    </source>
</evidence>
<comment type="function">
    <text evidence="17">Self-assembles to form the virion icosahedral capsid with a T=1 symmetry. This very small capsid (25 nm in diameter) allows the virus to be very stable in the environment and resistant to some disinfectants, including detergents. Essential for the initial attachment to host receptors. After attachment, the virus is endocytosed and traffics to the nucleus. The capsid protein binds and transports the viral genome and Rep across the nuclear envelope.</text>
</comment>
<evidence type="ECO:0000256" key="21">
    <source>
        <dbReference type="SAM" id="Phobius"/>
    </source>
</evidence>
<comment type="subcellular location">
    <subcellularLocation>
        <location evidence="1">Host nucleus</location>
    </subcellularLocation>
    <subcellularLocation>
        <location evidence="2">Virion</location>
    </subcellularLocation>
</comment>
<dbReference type="Pfam" id="PF04162">
    <property type="entry name" value="Gyro_capsid"/>
    <property type="match status" value="1"/>
</dbReference>
<evidence type="ECO:0000256" key="8">
    <source>
        <dbReference type="ARBA" id="ARBA00022562"/>
    </source>
</evidence>
<comment type="similarity">
    <text evidence="3">Belongs to the gyrovirus capsid protein family.</text>
</comment>